<accession>A0ABP0V488</accession>
<evidence type="ECO:0000313" key="2">
    <source>
        <dbReference type="Proteomes" id="UP001497512"/>
    </source>
</evidence>
<keyword evidence="2" id="KW-1185">Reference proteome</keyword>
<proteinExistence type="predicted"/>
<dbReference type="Proteomes" id="UP001497512">
    <property type="component" value="Chromosome 9"/>
</dbReference>
<reference evidence="1" key="1">
    <citation type="submission" date="2024-02" db="EMBL/GenBank/DDBJ databases">
        <authorList>
            <consortium name="ELIXIR-Norway"/>
            <consortium name="Elixir Norway"/>
        </authorList>
    </citation>
    <scope>NUCLEOTIDE SEQUENCE</scope>
</reference>
<gene>
    <name evidence="1" type="ORF">CSSPTR1EN2_LOCUS23145</name>
</gene>
<sequence length="139" mass="15443">MALRYPFCRFGSFGSDLVLYQCTQLSTEKNPNLIRSHGVQTISSVSFWSLEILSSSQFGAGKNQCTKEESDAAHKHEQFHFTLVSASLVKKAGSSIDISRSSKRNEVENQLVVKSEYLGFATCFQQAVVLLASGLTNRW</sequence>
<protein>
    <submittedName>
        <fullName evidence="1">Uncharacterized protein</fullName>
    </submittedName>
</protein>
<organism evidence="1 2">
    <name type="scientific">Sphagnum troendelagicum</name>
    <dbReference type="NCBI Taxonomy" id="128251"/>
    <lineage>
        <taxon>Eukaryota</taxon>
        <taxon>Viridiplantae</taxon>
        <taxon>Streptophyta</taxon>
        <taxon>Embryophyta</taxon>
        <taxon>Bryophyta</taxon>
        <taxon>Sphagnophytina</taxon>
        <taxon>Sphagnopsida</taxon>
        <taxon>Sphagnales</taxon>
        <taxon>Sphagnaceae</taxon>
        <taxon>Sphagnum</taxon>
    </lineage>
</organism>
<dbReference type="EMBL" id="OZ019901">
    <property type="protein sequence ID" value="CAK9236745.1"/>
    <property type="molecule type" value="Genomic_DNA"/>
</dbReference>
<evidence type="ECO:0000313" key="1">
    <source>
        <dbReference type="EMBL" id="CAK9236745.1"/>
    </source>
</evidence>
<name>A0ABP0V488_9BRYO</name>